<feature type="transmembrane region" description="Helical" evidence="6">
    <location>
        <begin position="82"/>
        <end position="102"/>
    </location>
</feature>
<protein>
    <submittedName>
        <fullName evidence="7">Branched-chain amino acid transport system permease protein</fullName>
    </submittedName>
</protein>
<feature type="transmembrane region" description="Helical" evidence="6">
    <location>
        <begin position="238"/>
        <end position="264"/>
    </location>
</feature>
<reference evidence="7 8" key="1">
    <citation type="submission" date="2017-08" db="EMBL/GenBank/DDBJ databases">
        <authorList>
            <person name="de Groot N.N."/>
        </authorList>
    </citation>
    <scope>NUCLEOTIDE SEQUENCE [LARGE SCALE GENOMIC DNA]</scope>
    <source>
        <strain evidence="7 8">JC85</strain>
    </source>
</reference>
<sequence>MSMSTIVKAFIGLAALIVLMTMPLVLTSDYHLSIGITLLQFAIMATAWAMFSGPTRYISLATGSFFGIGAYTTAVLADYLPWPAILVVALVIGLVCAALVGLSTLRLSGVYFVIFSFGLSELIRQLVSWYEVNVTRTSARYIFLDITSAQIYWQLAALLAILFLVGIWIKHSRLGTALRMIGEDEIVAKHIGINTTRVKVMLFAISSSFITLTGAIIAPRWTYLDPGIAFNANISFQVLIMALLGGVSSLFGPILGVVPLVLVIEYLSANFPNHFSILVGAIFMIVVYFIPDGIVGLLSHGRQRTSASNTHTDVSAKLEAQP</sequence>
<organism evidence="7 8">
    <name type="scientific">Rhizobium subbaraonis</name>
    <dbReference type="NCBI Taxonomy" id="908946"/>
    <lineage>
        <taxon>Bacteria</taxon>
        <taxon>Pseudomonadati</taxon>
        <taxon>Pseudomonadota</taxon>
        <taxon>Alphaproteobacteria</taxon>
        <taxon>Hyphomicrobiales</taxon>
        <taxon>Rhizobiaceae</taxon>
        <taxon>Rhizobium/Agrobacterium group</taxon>
        <taxon>Rhizobium</taxon>
    </lineage>
</organism>
<dbReference type="AlphaFoldDB" id="A0A285V2K1"/>
<dbReference type="GO" id="GO:0015658">
    <property type="term" value="F:branched-chain amino acid transmembrane transporter activity"/>
    <property type="evidence" value="ECO:0007669"/>
    <property type="project" value="InterPro"/>
</dbReference>
<evidence type="ECO:0000256" key="4">
    <source>
        <dbReference type="ARBA" id="ARBA00022989"/>
    </source>
</evidence>
<dbReference type="InterPro" id="IPR043428">
    <property type="entry name" value="LivM-like"/>
</dbReference>
<keyword evidence="4 6" id="KW-1133">Transmembrane helix</keyword>
<evidence type="ECO:0000256" key="3">
    <source>
        <dbReference type="ARBA" id="ARBA00022692"/>
    </source>
</evidence>
<accession>A0A285V2K1</accession>
<feature type="transmembrane region" description="Helical" evidence="6">
    <location>
        <begin position="7"/>
        <end position="26"/>
    </location>
</feature>
<keyword evidence="5 6" id="KW-0472">Membrane</keyword>
<feature type="transmembrane region" description="Helical" evidence="6">
    <location>
        <begin position="200"/>
        <end position="218"/>
    </location>
</feature>
<keyword evidence="2" id="KW-1003">Cell membrane</keyword>
<evidence type="ECO:0000313" key="8">
    <source>
        <dbReference type="Proteomes" id="UP000219167"/>
    </source>
</evidence>
<dbReference type="Pfam" id="PF02653">
    <property type="entry name" value="BPD_transp_2"/>
    <property type="match status" value="1"/>
</dbReference>
<name>A0A285V2K1_9HYPH</name>
<comment type="subcellular location">
    <subcellularLocation>
        <location evidence="1">Cell membrane</location>
        <topology evidence="1">Multi-pass membrane protein</topology>
    </subcellularLocation>
</comment>
<proteinExistence type="predicted"/>
<feature type="transmembrane region" description="Helical" evidence="6">
    <location>
        <begin position="150"/>
        <end position="169"/>
    </location>
</feature>
<dbReference type="GO" id="GO:0005886">
    <property type="term" value="C:plasma membrane"/>
    <property type="evidence" value="ECO:0007669"/>
    <property type="project" value="UniProtKB-SubCell"/>
</dbReference>
<evidence type="ECO:0000256" key="6">
    <source>
        <dbReference type="SAM" id="Phobius"/>
    </source>
</evidence>
<gene>
    <name evidence="7" type="ORF">SAMN05892877_1566</name>
</gene>
<evidence type="ECO:0000256" key="2">
    <source>
        <dbReference type="ARBA" id="ARBA00022475"/>
    </source>
</evidence>
<keyword evidence="8" id="KW-1185">Reference proteome</keyword>
<dbReference type="EMBL" id="OBQD01000056">
    <property type="protein sequence ID" value="SOC48385.1"/>
    <property type="molecule type" value="Genomic_DNA"/>
</dbReference>
<dbReference type="OrthoDB" id="9804361at2"/>
<evidence type="ECO:0000256" key="5">
    <source>
        <dbReference type="ARBA" id="ARBA00023136"/>
    </source>
</evidence>
<dbReference type="InterPro" id="IPR001851">
    <property type="entry name" value="ABC_transp_permease"/>
</dbReference>
<feature type="transmembrane region" description="Helical" evidence="6">
    <location>
        <begin position="271"/>
        <end position="290"/>
    </location>
</feature>
<dbReference type="RefSeq" id="WP_097143495.1">
    <property type="nucleotide sequence ID" value="NZ_OBQD01000056.1"/>
</dbReference>
<dbReference type="CDD" id="cd06581">
    <property type="entry name" value="TM_PBP1_LivM_like"/>
    <property type="match status" value="1"/>
</dbReference>
<feature type="transmembrane region" description="Helical" evidence="6">
    <location>
        <begin position="32"/>
        <end position="51"/>
    </location>
</feature>
<keyword evidence="3 6" id="KW-0812">Transmembrane</keyword>
<dbReference type="PANTHER" id="PTHR30482:SF17">
    <property type="entry name" value="ABC TRANSPORTER ATP-BINDING PROTEIN"/>
    <property type="match status" value="1"/>
</dbReference>
<dbReference type="Proteomes" id="UP000219167">
    <property type="component" value="Unassembled WGS sequence"/>
</dbReference>
<evidence type="ECO:0000256" key="1">
    <source>
        <dbReference type="ARBA" id="ARBA00004651"/>
    </source>
</evidence>
<feature type="transmembrane region" description="Helical" evidence="6">
    <location>
        <begin position="58"/>
        <end position="76"/>
    </location>
</feature>
<dbReference type="PANTHER" id="PTHR30482">
    <property type="entry name" value="HIGH-AFFINITY BRANCHED-CHAIN AMINO ACID TRANSPORT SYSTEM PERMEASE"/>
    <property type="match status" value="1"/>
</dbReference>
<evidence type="ECO:0000313" key="7">
    <source>
        <dbReference type="EMBL" id="SOC48385.1"/>
    </source>
</evidence>
<feature type="transmembrane region" description="Helical" evidence="6">
    <location>
        <begin position="109"/>
        <end position="130"/>
    </location>
</feature>